<dbReference type="SUPFAM" id="SSF46689">
    <property type="entry name" value="Homeodomain-like"/>
    <property type="match status" value="2"/>
</dbReference>
<evidence type="ECO:0000256" key="3">
    <source>
        <dbReference type="ARBA" id="ARBA00023125"/>
    </source>
</evidence>
<dbReference type="GO" id="GO:0000160">
    <property type="term" value="P:phosphorelay signal transduction system"/>
    <property type="evidence" value="ECO:0007669"/>
    <property type="project" value="InterPro"/>
</dbReference>
<reference evidence="10" key="1">
    <citation type="submission" date="2020-10" db="EMBL/GenBank/DDBJ databases">
        <authorList>
            <person name="Gilroy R."/>
        </authorList>
    </citation>
    <scope>NUCLEOTIDE SEQUENCE</scope>
    <source>
        <strain evidence="10">ChiSxjej2B14-6234</strain>
    </source>
</reference>
<evidence type="ECO:0000256" key="4">
    <source>
        <dbReference type="ARBA" id="ARBA00023163"/>
    </source>
</evidence>
<evidence type="ECO:0000259" key="9">
    <source>
        <dbReference type="PROSITE" id="PS50110"/>
    </source>
</evidence>
<dbReference type="InterPro" id="IPR011006">
    <property type="entry name" value="CheY-like_superfamily"/>
</dbReference>
<evidence type="ECO:0000256" key="5">
    <source>
        <dbReference type="ARBA" id="ARBA00024867"/>
    </source>
</evidence>
<sequence length="498" mass="56366">MLHILVADDMPLQVRMLQESIRQMRPQDEVVTAQNGEEVLRILRQRPVDLVLSDIRMPCMDGLELLGHIRRMAPRTKVIFITGYALFEYAQQALRQGAVDFLVKPVEAAELGRKLDEWDERFAREREENSEIERQKLQLTLHRFLCTPRDQLTAEDAAALRGLGEGWIAAVQMPEPREAERIARAATAMLSCGVELTGHPYAVTPSAERHMLFLVVQGREAEQAALLTVLGRAAQENGLRIGLSEHRADLLLEGFEACRAARQGVDDAFYAGEPACLCKAARGPCAPDLIRPDELHRLLLCEKPERTRTLEGLFARVAAARPDVTHLLEGSVYNVIRCGEMLGPSAAPVTAAFAAHMRQARCFADYRTLVSGCMEDLAAGASDALERSGDPISRCILYLQRNYAEQISVEDMARRFYLTPNYFSALFKKRTNQRFVEYLTNLRLEKAAEQLRTTDDYVYAITQRCGYLDERYFIRQFQKHYHMSPVAYRRLHRGGGKP</sequence>
<keyword evidence="7" id="KW-0175">Coiled coil</keyword>
<dbReference type="SUPFAM" id="SSF52172">
    <property type="entry name" value="CheY-like"/>
    <property type="match status" value="1"/>
</dbReference>
<reference evidence="10" key="2">
    <citation type="journal article" date="2021" name="PeerJ">
        <title>Extensive microbial diversity within the chicken gut microbiome revealed by metagenomics and culture.</title>
        <authorList>
            <person name="Gilroy R."/>
            <person name="Ravi A."/>
            <person name="Getino M."/>
            <person name="Pursley I."/>
            <person name="Horton D.L."/>
            <person name="Alikhan N.F."/>
            <person name="Baker D."/>
            <person name="Gharbi K."/>
            <person name="Hall N."/>
            <person name="Watson M."/>
            <person name="Adriaenssens E.M."/>
            <person name="Foster-Nyarko E."/>
            <person name="Jarju S."/>
            <person name="Secka A."/>
            <person name="Antonio M."/>
            <person name="Oren A."/>
            <person name="Chaudhuri R.R."/>
            <person name="La Ragione R."/>
            <person name="Hildebrand F."/>
            <person name="Pallen M.J."/>
        </authorList>
    </citation>
    <scope>NUCLEOTIDE SEQUENCE</scope>
    <source>
        <strain evidence="10">ChiSxjej2B14-6234</strain>
    </source>
</reference>
<feature type="modified residue" description="4-aspartylphosphate" evidence="6">
    <location>
        <position position="54"/>
    </location>
</feature>
<dbReference type="SMART" id="SM00448">
    <property type="entry name" value="REC"/>
    <property type="match status" value="1"/>
</dbReference>
<dbReference type="Gene3D" id="1.10.10.60">
    <property type="entry name" value="Homeodomain-like"/>
    <property type="match status" value="2"/>
</dbReference>
<keyword evidence="6" id="KW-0597">Phosphoprotein</keyword>
<evidence type="ECO:0000256" key="7">
    <source>
        <dbReference type="SAM" id="Coils"/>
    </source>
</evidence>
<dbReference type="GO" id="GO:0043565">
    <property type="term" value="F:sequence-specific DNA binding"/>
    <property type="evidence" value="ECO:0007669"/>
    <property type="project" value="InterPro"/>
</dbReference>
<feature type="domain" description="Response regulatory" evidence="9">
    <location>
        <begin position="3"/>
        <end position="119"/>
    </location>
</feature>
<dbReference type="Pfam" id="PF00072">
    <property type="entry name" value="Response_reg"/>
    <property type="match status" value="1"/>
</dbReference>
<keyword evidence="3" id="KW-0238">DNA-binding</keyword>
<dbReference type="PROSITE" id="PS50110">
    <property type="entry name" value="RESPONSE_REGULATORY"/>
    <property type="match status" value="1"/>
</dbReference>
<gene>
    <name evidence="10" type="ORF">IAB73_00135</name>
</gene>
<dbReference type="Gene3D" id="3.40.50.2300">
    <property type="match status" value="1"/>
</dbReference>
<dbReference type="InterPro" id="IPR001789">
    <property type="entry name" value="Sig_transdc_resp-reg_receiver"/>
</dbReference>
<keyword evidence="2" id="KW-0805">Transcription regulation</keyword>
<dbReference type="PANTHER" id="PTHR43280:SF2">
    <property type="entry name" value="HTH-TYPE TRANSCRIPTIONAL REGULATOR EXSA"/>
    <property type="match status" value="1"/>
</dbReference>
<dbReference type="EMBL" id="DVFJ01000001">
    <property type="protein sequence ID" value="HIQ70615.1"/>
    <property type="molecule type" value="Genomic_DNA"/>
</dbReference>
<evidence type="ECO:0000256" key="6">
    <source>
        <dbReference type="PROSITE-ProRule" id="PRU00169"/>
    </source>
</evidence>
<evidence type="ECO:0000256" key="1">
    <source>
        <dbReference type="ARBA" id="ARBA00018672"/>
    </source>
</evidence>
<evidence type="ECO:0000313" key="10">
    <source>
        <dbReference type="EMBL" id="HIQ70615.1"/>
    </source>
</evidence>
<dbReference type="Pfam" id="PF12833">
    <property type="entry name" value="HTH_18"/>
    <property type="match status" value="1"/>
</dbReference>
<comment type="function">
    <text evidence="5">May play the central regulatory role in sporulation. It may be an element of the effector pathway responsible for the activation of sporulation genes in response to nutritional stress. Spo0A may act in concert with spo0H (a sigma factor) to control the expression of some genes that are critical to the sporulation process.</text>
</comment>
<dbReference type="GO" id="GO:0003700">
    <property type="term" value="F:DNA-binding transcription factor activity"/>
    <property type="evidence" value="ECO:0007669"/>
    <property type="project" value="InterPro"/>
</dbReference>
<dbReference type="Proteomes" id="UP000886887">
    <property type="component" value="Unassembled WGS sequence"/>
</dbReference>
<name>A0A9D0Z862_9FIRM</name>
<keyword evidence="4" id="KW-0804">Transcription</keyword>
<evidence type="ECO:0000256" key="2">
    <source>
        <dbReference type="ARBA" id="ARBA00023015"/>
    </source>
</evidence>
<organism evidence="10 11">
    <name type="scientific">Candidatus Onthenecus intestinigallinarum</name>
    <dbReference type="NCBI Taxonomy" id="2840875"/>
    <lineage>
        <taxon>Bacteria</taxon>
        <taxon>Bacillati</taxon>
        <taxon>Bacillota</taxon>
        <taxon>Clostridia</taxon>
        <taxon>Eubacteriales</taxon>
        <taxon>Candidatus Onthenecus</taxon>
    </lineage>
</organism>
<comment type="caution">
    <text evidence="10">The sequence shown here is derived from an EMBL/GenBank/DDBJ whole genome shotgun (WGS) entry which is preliminary data.</text>
</comment>
<feature type="domain" description="HTH araC/xylS-type" evidence="8">
    <location>
        <begin position="393"/>
        <end position="491"/>
    </location>
</feature>
<dbReference type="InterPro" id="IPR018060">
    <property type="entry name" value="HTH_AraC"/>
</dbReference>
<dbReference type="PROSITE" id="PS01124">
    <property type="entry name" value="HTH_ARAC_FAMILY_2"/>
    <property type="match status" value="1"/>
</dbReference>
<dbReference type="AlphaFoldDB" id="A0A9D0Z862"/>
<protein>
    <recommendedName>
        <fullName evidence="1">Stage 0 sporulation protein A homolog</fullName>
    </recommendedName>
</protein>
<proteinExistence type="predicted"/>
<evidence type="ECO:0000259" key="8">
    <source>
        <dbReference type="PROSITE" id="PS01124"/>
    </source>
</evidence>
<dbReference type="PANTHER" id="PTHR43280">
    <property type="entry name" value="ARAC-FAMILY TRANSCRIPTIONAL REGULATOR"/>
    <property type="match status" value="1"/>
</dbReference>
<dbReference type="SMART" id="SM00342">
    <property type="entry name" value="HTH_ARAC"/>
    <property type="match status" value="1"/>
</dbReference>
<dbReference type="InterPro" id="IPR009057">
    <property type="entry name" value="Homeodomain-like_sf"/>
</dbReference>
<evidence type="ECO:0000313" key="11">
    <source>
        <dbReference type="Proteomes" id="UP000886887"/>
    </source>
</evidence>
<feature type="coiled-coil region" evidence="7">
    <location>
        <begin position="108"/>
        <end position="135"/>
    </location>
</feature>
<accession>A0A9D0Z862</accession>
<dbReference type="CDD" id="cd17536">
    <property type="entry name" value="REC_YesN-like"/>
    <property type="match status" value="1"/>
</dbReference>